<accession>A0A315ZSV4</accession>
<feature type="transmembrane region" description="Helical" evidence="1">
    <location>
        <begin position="76"/>
        <end position="96"/>
    </location>
</feature>
<feature type="transmembrane region" description="Helical" evidence="1">
    <location>
        <begin position="108"/>
        <end position="126"/>
    </location>
</feature>
<feature type="transmembrane region" description="Helical" evidence="1">
    <location>
        <begin position="15"/>
        <end position="35"/>
    </location>
</feature>
<protein>
    <recommendedName>
        <fullName evidence="4">Dolichyl-phosphate-mannose-protein mannosyltransferase</fullName>
    </recommendedName>
</protein>
<keyword evidence="3" id="KW-1185">Reference proteome</keyword>
<reference evidence="3" key="1">
    <citation type="submission" date="2017-07" db="EMBL/GenBank/DDBJ databases">
        <authorList>
            <person name="Varghese N."/>
            <person name="Submissions S."/>
        </authorList>
    </citation>
    <scope>NUCLEOTIDE SEQUENCE [LARGE SCALE GENOMIC DNA]</scope>
    <source>
        <strain evidence="3">NLAE-zl-C134</strain>
    </source>
</reference>
<feature type="transmembrane region" description="Helical" evidence="1">
    <location>
        <begin position="314"/>
        <end position="332"/>
    </location>
</feature>
<feature type="transmembrane region" description="Helical" evidence="1">
    <location>
        <begin position="200"/>
        <end position="219"/>
    </location>
</feature>
<keyword evidence="1" id="KW-0472">Membrane</keyword>
<dbReference type="AlphaFoldDB" id="A0A315ZSV4"/>
<feature type="transmembrane region" description="Helical" evidence="1">
    <location>
        <begin position="156"/>
        <end position="188"/>
    </location>
</feature>
<feature type="transmembrane region" description="Helical" evidence="1">
    <location>
        <begin position="370"/>
        <end position="385"/>
    </location>
</feature>
<dbReference type="EMBL" id="UHJJ01000013">
    <property type="protein sequence ID" value="SUQ15499.1"/>
    <property type="molecule type" value="Genomic_DNA"/>
</dbReference>
<evidence type="ECO:0000313" key="3">
    <source>
        <dbReference type="Proteomes" id="UP000254051"/>
    </source>
</evidence>
<feature type="transmembrane region" description="Helical" evidence="1">
    <location>
        <begin position="132"/>
        <end position="149"/>
    </location>
</feature>
<name>A0A315ZSV4_9FIRM</name>
<evidence type="ECO:0000313" key="2">
    <source>
        <dbReference type="EMBL" id="SUQ15499.1"/>
    </source>
</evidence>
<gene>
    <name evidence="2" type="ORF">SAMN05216529_11344</name>
</gene>
<dbReference type="OrthoDB" id="3722818at2"/>
<evidence type="ECO:0008006" key="4">
    <source>
        <dbReference type="Google" id="ProtNLM"/>
    </source>
</evidence>
<proteinExistence type="predicted"/>
<feature type="transmembrane region" description="Helical" evidence="1">
    <location>
        <begin position="338"/>
        <end position="358"/>
    </location>
</feature>
<dbReference type="Proteomes" id="UP000254051">
    <property type="component" value="Unassembled WGS sequence"/>
</dbReference>
<dbReference type="RefSeq" id="WP_109713383.1">
    <property type="nucleotide sequence ID" value="NZ_QGDS01000013.1"/>
</dbReference>
<sequence>MNKENLSDKRIKEMMLSLFMTIIAIVIMVLLGASYETNDDWSIALQLSRGGIAISSFQSPYLALLVSSFYMRFPSLPWWGMLAFLGAASLMWIGFYITFRTYRGGRRYVFLFGIAVLVWLVGIRQINFTRTAMLFTIAGNLSCTFYLYTKDKKIEIVLGILGIIIGGMIRFQAALVVIPFFIVPTLYFLIVKRQVVLYKYFLLLGTLTPVLALVSLYAFNTLYLNEHNEWQTYQSYNYKRGIIQDYAERYPSWDEAKREYERLGLKKDDITMFMYNWFSEDTEVFDDKIMEGIMSLSDSKADLNHVLKSIFEQLKNTVIFWMVLIYSIFVFIESRKKILLPIVLINSMVLGIITYFCIQGRIQNRVSEPLLLCALFAIFLIAIYIDDGNEFKNSSYNLEIKINSLGEKNEDKIKIIKIPMVSVLFCVLTILLLFPNIKSNLENMHIPYFDEGRNGIVKQKTDYINETADRIYLLTVTSDEWDKGFNMWENVPVGYCENMFFLGGWSARTPDNIQRLKRENIDNPAAALFEKENVYSVYDEGILEFLKRHYDARITSSRVDSFPDDNNTSIVQYTAPKERPEKNDETIKKVKIFSSEYCQYDNREGWTITGEIESPNAEDYQVLYCNVKVGKNIYTYRLHYDKGEFSGNMYDLNKLIDREISECYLIGKNAADEYIYIEDIKDLIH</sequence>
<feature type="transmembrane region" description="Helical" evidence="1">
    <location>
        <begin position="415"/>
        <end position="434"/>
    </location>
</feature>
<keyword evidence="1" id="KW-0812">Transmembrane</keyword>
<organism evidence="2 3">
    <name type="scientific">Faecalicatena contorta</name>
    <dbReference type="NCBI Taxonomy" id="39482"/>
    <lineage>
        <taxon>Bacteria</taxon>
        <taxon>Bacillati</taxon>
        <taxon>Bacillota</taxon>
        <taxon>Clostridia</taxon>
        <taxon>Lachnospirales</taxon>
        <taxon>Lachnospiraceae</taxon>
        <taxon>Faecalicatena</taxon>
    </lineage>
</organism>
<evidence type="ECO:0000256" key="1">
    <source>
        <dbReference type="SAM" id="Phobius"/>
    </source>
</evidence>
<keyword evidence="1" id="KW-1133">Transmembrane helix</keyword>